<name>A0A914NP31_MELIC</name>
<evidence type="ECO:0000313" key="1">
    <source>
        <dbReference type="Proteomes" id="UP000887563"/>
    </source>
</evidence>
<sequence length="118" mass="13049">MKSYKFDVDLVTFRSIRGSIRKTVLLPVVNPGCSLRKQGEGEQLCEIRIRPIPLNLPRNLFAQLLCHAILVDALSVSWKPPFNLPSTAFCCEPMHISIVDGHLVAGIIHRSPSCQGTA</sequence>
<proteinExistence type="predicted"/>
<organism evidence="1 3">
    <name type="scientific">Meloidogyne incognita</name>
    <name type="common">Southern root-knot nematode worm</name>
    <name type="synonym">Oxyuris incognita</name>
    <dbReference type="NCBI Taxonomy" id="6306"/>
    <lineage>
        <taxon>Eukaryota</taxon>
        <taxon>Metazoa</taxon>
        <taxon>Ecdysozoa</taxon>
        <taxon>Nematoda</taxon>
        <taxon>Chromadorea</taxon>
        <taxon>Rhabditida</taxon>
        <taxon>Tylenchina</taxon>
        <taxon>Tylenchomorpha</taxon>
        <taxon>Tylenchoidea</taxon>
        <taxon>Meloidogynidae</taxon>
        <taxon>Meloidogyninae</taxon>
        <taxon>Meloidogyne</taxon>
        <taxon>Meloidogyne incognita group</taxon>
    </lineage>
</organism>
<keyword evidence="1" id="KW-1185">Reference proteome</keyword>
<reference evidence="2 3" key="1">
    <citation type="submission" date="2022-11" db="UniProtKB">
        <authorList>
            <consortium name="WormBaseParasite"/>
        </authorList>
    </citation>
    <scope>IDENTIFICATION</scope>
</reference>
<dbReference type="WBParaSite" id="Minc3s06477g39876">
    <property type="protein sequence ID" value="Minc3s06477g39876"/>
    <property type="gene ID" value="Minc3s06477g39876"/>
</dbReference>
<evidence type="ECO:0000313" key="3">
    <source>
        <dbReference type="WBParaSite" id="Minc3s06477g39876"/>
    </source>
</evidence>
<evidence type="ECO:0000313" key="2">
    <source>
        <dbReference type="WBParaSite" id="Minc3s00105g04679"/>
    </source>
</evidence>
<dbReference type="AlphaFoldDB" id="A0A914NP31"/>
<accession>A0A914NP31</accession>
<protein>
    <submittedName>
        <fullName evidence="2 3">Uncharacterized protein</fullName>
    </submittedName>
</protein>
<dbReference type="WBParaSite" id="Minc3s00105g04679">
    <property type="protein sequence ID" value="Minc3s00105g04679"/>
    <property type="gene ID" value="Minc3s00105g04679"/>
</dbReference>
<dbReference type="Proteomes" id="UP000887563">
    <property type="component" value="Unplaced"/>
</dbReference>